<evidence type="ECO:0000256" key="10">
    <source>
        <dbReference type="PIRSR" id="PIRSR005091-3"/>
    </source>
</evidence>
<evidence type="ECO:0000313" key="14">
    <source>
        <dbReference type="Proteomes" id="UP000216498"/>
    </source>
</evidence>
<evidence type="ECO:0000256" key="3">
    <source>
        <dbReference type="ARBA" id="ARBA00022475"/>
    </source>
</evidence>
<evidence type="ECO:0000256" key="9">
    <source>
        <dbReference type="PIRSR" id="PIRSR005091-2"/>
    </source>
</evidence>
<dbReference type="GO" id="GO:0005886">
    <property type="term" value="C:plasma membrane"/>
    <property type="evidence" value="ECO:0007669"/>
    <property type="project" value="UniProtKB-SubCell"/>
</dbReference>
<gene>
    <name evidence="13" type="ORF">CIL03_05175</name>
</gene>
<feature type="binding site" evidence="9">
    <location>
        <position position="409"/>
    </location>
    <ligand>
        <name>substrate</name>
    </ligand>
</feature>
<dbReference type="Gene3D" id="3.40.720.10">
    <property type="entry name" value="Alkaline Phosphatase, subunit A"/>
    <property type="match status" value="1"/>
</dbReference>
<dbReference type="InterPro" id="IPR017850">
    <property type="entry name" value="Alkaline_phosphatase_core_sf"/>
</dbReference>
<comment type="subcellular location">
    <subcellularLocation>
        <location evidence="1">Cell membrane</location>
        <topology evidence="1">Multi-pass membrane protein</topology>
    </subcellularLocation>
</comment>
<sequence length="619" mass="70752">MQKIKTFLSKHIIASAVIFLWLKTVLAMLFGFGLSYMSWQDILLLLISPVGTLMLFIGFSFLFSKKVHPVGLMIIYTLITGLLYANLLYYRFYIDFVTVSVLLQLNNVGGLGPSTLELLSPFDILLFIDVFVIGFAVFSRKKRQKQISIPDKKKYGIAGLGLIALTIILAMTQNQYLFKTDYDREGLVKSLGLYNYQVVNMIFGAMAPIEKILSNEVDADTVNSYIKSKGDKQTDLFGIAEGKNVILISMESTQNFVINEEVNGKELTPFLNDLIQDSFYFSNIYDQTAQGKTSDAEFMIDTGLYPLPSGSVFVRRPENKFESLPDILQDHSGYKSYTFHGNDAEFWNREKMYQNLGYEHYFAKESYNVTEENSINYGIKDVAFFEQSMEDLISLPEPYLAKFITLTNHFPFLLEEKDQFIEPAETEVDVVNRYVTTIRYQDRALERFFELVKEKGLYEDTIFVIYGDHYGISKKYEAGVHELLGQENTALNHLDLQQIPLIIHVPGQQGDIIETTGGEIDIRATLLHLLGISSENRVSFSQNLFIRAEDTPVVFRNGDMITEDYAYTANVCYDRNSKEKVSNKDCSSYLKKVRQELEHSDNIIFGDLFRYIPHAGGRE</sequence>
<feature type="binding site" evidence="10">
    <location>
        <position position="468"/>
    </location>
    <ligand>
        <name>Mn(2+)</name>
        <dbReference type="ChEBI" id="CHEBI:29035"/>
    </ligand>
</feature>
<dbReference type="InterPro" id="IPR012160">
    <property type="entry name" value="LtaS-like"/>
</dbReference>
<keyword evidence="9" id="KW-0479">Metal-binding</keyword>
<evidence type="ECO:0000256" key="11">
    <source>
        <dbReference type="SAM" id="Phobius"/>
    </source>
</evidence>
<evidence type="ECO:0000256" key="6">
    <source>
        <dbReference type="ARBA" id="ARBA00023136"/>
    </source>
</evidence>
<keyword evidence="6 7" id="KW-0472">Membrane</keyword>
<keyword evidence="3 7" id="KW-1003">Cell membrane</keyword>
<evidence type="ECO:0000256" key="2">
    <source>
        <dbReference type="ARBA" id="ARBA00009983"/>
    </source>
</evidence>
<dbReference type="GO" id="GO:0046872">
    <property type="term" value="F:metal ion binding"/>
    <property type="evidence" value="ECO:0007669"/>
    <property type="project" value="UniProtKB-KW"/>
</dbReference>
<comment type="similarity">
    <text evidence="2 7">Belongs to the LTA synthase family.</text>
</comment>
<evidence type="ECO:0000256" key="7">
    <source>
        <dbReference type="PIRNR" id="PIRNR005091"/>
    </source>
</evidence>
<feature type="domain" description="Sulfatase N-terminal" evidence="12">
    <location>
        <begin position="243"/>
        <end position="532"/>
    </location>
</feature>
<reference evidence="13 14" key="1">
    <citation type="submission" date="2017-08" db="EMBL/GenBank/DDBJ databases">
        <title>Virgibacillus indicus sp. nov. and Virgibacillus profoundi sp. nov, two moderately halophilic bacteria isolated from marine sediment by using the Microfluidic Streak Plate.</title>
        <authorList>
            <person name="Xu B."/>
            <person name="Hu B."/>
            <person name="Wang J."/>
            <person name="Zhu Y."/>
            <person name="Huang L."/>
            <person name="Du W."/>
            <person name="Huang Y."/>
        </authorList>
    </citation>
    <scope>NUCLEOTIDE SEQUENCE [LARGE SCALE GENOMIC DNA]</scope>
    <source>
        <strain evidence="13 14">IO3-P2-C2</strain>
    </source>
</reference>
<protein>
    <submittedName>
        <fullName evidence="13">Phosphoglycerol transferase</fullName>
    </submittedName>
</protein>
<feature type="transmembrane region" description="Helical" evidence="11">
    <location>
        <begin position="12"/>
        <end position="36"/>
    </location>
</feature>
<keyword evidence="13" id="KW-0808">Transferase</keyword>
<dbReference type="SUPFAM" id="SSF53649">
    <property type="entry name" value="Alkaline phosphatase-like"/>
    <property type="match status" value="1"/>
</dbReference>
<comment type="caution">
    <text evidence="13">The sequence shown here is derived from an EMBL/GenBank/DDBJ whole genome shotgun (WGS) entry which is preliminary data.</text>
</comment>
<dbReference type="RefSeq" id="WP_094884181.1">
    <property type="nucleotide sequence ID" value="NZ_NPMS01000001.1"/>
</dbReference>
<organism evidence="13 14">
    <name type="scientific">Virgibacillus indicus</name>
    <dbReference type="NCBI Taxonomy" id="2024554"/>
    <lineage>
        <taxon>Bacteria</taxon>
        <taxon>Bacillati</taxon>
        <taxon>Bacillota</taxon>
        <taxon>Bacilli</taxon>
        <taxon>Bacillales</taxon>
        <taxon>Bacillaceae</taxon>
        <taxon>Virgibacillus</taxon>
    </lineage>
</organism>
<dbReference type="InterPro" id="IPR050448">
    <property type="entry name" value="OpgB/LTA_synthase_biosynth"/>
</dbReference>
<dbReference type="OrthoDB" id="5901192at2"/>
<evidence type="ECO:0000313" key="13">
    <source>
        <dbReference type="EMBL" id="OZU90539.1"/>
    </source>
</evidence>
<dbReference type="Gene3D" id="3.30.1120.170">
    <property type="match status" value="1"/>
</dbReference>
<feature type="active site" evidence="8">
    <location>
        <position position="293"/>
    </location>
</feature>
<dbReference type="GO" id="GO:0016740">
    <property type="term" value="F:transferase activity"/>
    <property type="evidence" value="ECO:0007669"/>
    <property type="project" value="UniProtKB-KW"/>
</dbReference>
<accession>A0A265NGC6</accession>
<dbReference type="PANTHER" id="PTHR47371:SF1">
    <property type="entry name" value="LIPOTEICHOIC ACID SYNTHASE-LIKE YQGS"/>
    <property type="match status" value="1"/>
</dbReference>
<feature type="binding site" evidence="10">
    <location>
        <position position="293"/>
    </location>
    <ligand>
        <name>Mn(2+)</name>
        <dbReference type="ChEBI" id="CHEBI:29035"/>
    </ligand>
</feature>
<keyword evidence="5 11" id="KW-1133">Transmembrane helix</keyword>
<feature type="transmembrane region" description="Helical" evidence="11">
    <location>
        <begin position="159"/>
        <end position="178"/>
    </location>
</feature>
<evidence type="ECO:0000256" key="1">
    <source>
        <dbReference type="ARBA" id="ARBA00004651"/>
    </source>
</evidence>
<evidence type="ECO:0000259" key="12">
    <source>
        <dbReference type="Pfam" id="PF00884"/>
    </source>
</evidence>
<dbReference type="Pfam" id="PF00884">
    <property type="entry name" value="Sulfatase"/>
    <property type="match status" value="1"/>
</dbReference>
<feature type="transmembrane region" description="Helical" evidence="11">
    <location>
        <begin position="118"/>
        <end position="138"/>
    </location>
</feature>
<dbReference type="AlphaFoldDB" id="A0A265NGC6"/>
<feature type="binding site" evidence="10">
    <location>
        <position position="251"/>
    </location>
    <ligand>
        <name>Mn(2+)</name>
        <dbReference type="ChEBI" id="CHEBI:29035"/>
    </ligand>
</feature>
<keyword evidence="4 11" id="KW-0812">Transmembrane</keyword>
<keyword evidence="9" id="KW-0464">Manganese</keyword>
<dbReference type="PANTHER" id="PTHR47371">
    <property type="entry name" value="LIPOTEICHOIC ACID SYNTHASE"/>
    <property type="match status" value="1"/>
</dbReference>
<dbReference type="CDD" id="cd16015">
    <property type="entry name" value="LTA_synthase"/>
    <property type="match status" value="1"/>
</dbReference>
<feature type="binding site" evidence="10">
    <location>
        <position position="469"/>
    </location>
    <ligand>
        <name>Mn(2+)</name>
        <dbReference type="ChEBI" id="CHEBI:29035"/>
    </ligand>
</feature>
<evidence type="ECO:0000256" key="8">
    <source>
        <dbReference type="PIRSR" id="PIRSR005091-1"/>
    </source>
</evidence>
<feature type="transmembrane region" description="Helical" evidence="11">
    <location>
        <begin position="42"/>
        <end position="63"/>
    </location>
</feature>
<name>A0A265NGC6_9BACI</name>
<feature type="transmembrane region" description="Helical" evidence="11">
    <location>
        <begin position="70"/>
        <end position="90"/>
    </location>
</feature>
<evidence type="ECO:0000256" key="4">
    <source>
        <dbReference type="ARBA" id="ARBA00022692"/>
    </source>
</evidence>
<dbReference type="InterPro" id="IPR000917">
    <property type="entry name" value="Sulfatase_N"/>
</dbReference>
<keyword evidence="14" id="KW-1185">Reference proteome</keyword>
<dbReference type="Proteomes" id="UP000216498">
    <property type="component" value="Unassembled WGS sequence"/>
</dbReference>
<proteinExistence type="inferred from homology"/>
<evidence type="ECO:0000256" key="5">
    <source>
        <dbReference type="ARBA" id="ARBA00022989"/>
    </source>
</evidence>
<dbReference type="EMBL" id="NPMS01000001">
    <property type="protein sequence ID" value="OZU90539.1"/>
    <property type="molecule type" value="Genomic_DNA"/>
</dbReference>
<dbReference type="PIRSF" id="PIRSF005091">
    <property type="entry name" value="Mmb_sulf_HI1246"/>
    <property type="match status" value="1"/>
</dbReference>